<gene>
    <name evidence="2" type="ORF">U14_02879</name>
</gene>
<dbReference type="EMBL" id="DF820457">
    <property type="protein sequence ID" value="GAK51634.1"/>
    <property type="molecule type" value="Genomic_DNA"/>
</dbReference>
<name>A0A081BML8_9BACT</name>
<accession>A0A081BML8</accession>
<reference evidence="2" key="1">
    <citation type="journal article" date="2015" name="PeerJ">
        <title>First genomic representation of candidate bacterial phylum KSB3 points to enhanced environmental sensing as a trigger of wastewater bulking.</title>
        <authorList>
            <person name="Sekiguchi Y."/>
            <person name="Ohashi A."/>
            <person name="Parks D.H."/>
            <person name="Yamauchi T."/>
            <person name="Tyson G.W."/>
            <person name="Hugenholtz P."/>
        </authorList>
    </citation>
    <scope>NUCLEOTIDE SEQUENCE [LARGE SCALE GENOMIC DNA]</scope>
</reference>
<dbReference type="STRING" id="1499966.U14_02879"/>
<keyword evidence="3" id="KW-1185">Reference proteome</keyword>
<dbReference type="HOGENOM" id="CLU_074757_1_0_0"/>
<dbReference type="NCBIfam" id="NF003323">
    <property type="entry name" value="PRK04334.1-3"/>
    <property type="match status" value="1"/>
</dbReference>
<dbReference type="InterPro" id="IPR003374">
    <property type="entry name" value="ApbE-like_sf"/>
</dbReference>
<dbReference type="Gene3D" id="3.10.520.10">
    <property type="entry name" value="ApbE-like domains"/>
    <property type="match status" value="1"/>
</dbReference>
<dbReference type="SUPFAM" id="SSF143631">
    <property type="entry name" value="ApbE-like"/>
    <property type="match status" value="1"/>
</dbReference>
<evidence type="ECO:0000256" key="1">
    <source>
        <dbReference type="SAM" id="MobiDB-lite"/>
    </source>
</evidence>
<sequence length="322" mass="34315">MAANSPPGRGWGWVVDTKTPHRTPPTPCPSQEGNCRRRCVTSVKFIFITKDTKTITTFIRWSRSFLYFRVFRGGCYIIAMPKGFGRPTYREWETSTGLLSYRVTLKETDLWIRSQTDLSALAELALCRSRAIIEQYIAAHSAFQTSFEPVDAPDDAPRLIREMADAAARVGVGPFAAVAGAIAETVGRELLPYSADLLIENGGDIFAASKTPRVFGLYAGNSRLSGKIGLKIAAGQMPCGFCTSSGTVGHSISFGNADAAAVLANSAALADACATAVGNKVRQAEDIDGALQFAASIEGVQAVVIVLGDQIGAWGTVELVAI</sequence>
<feature type="region of interest" description="Disordered" evidence="1">
    <location>
        <begin position="1"/>
        <end position="31"/>
    </location>
</feature>
<organism evidence="2">
    <name type="scientific">Candidatus Moduliflexus flocculans</name>
    <dbReference type="NCBI Taxonomy" id="1499966"/>
    <lineage>
        <taxon>Bacteria</taxon>
        <taxon>Candidatus Moduliflexota</taxon>
        <taxon>Candidatus Moduliflexia</taxon>
        <taxon>Candidatus Moduliflexales</taxon>
        <taxon>Candidatus Moduliflexaceae</taxon>
    </lineage>
</organism>
<dbReference type="AlphaFoldDB" id="A0A081BML8"/>
<evidence type="ECO:0000313" key="3">
    <source>
        <dbReference type="Proteomes" id="UP000030700"/>
    </source>
</evidence>
<dbReference type="Proteomes" id="UP000030700">
    <property type="component" value="Unassembled WGS sequence"/>
</dbReference>
<evidence type="ECO:0000313" key="2">
    <source>
        <dbReference type="EMBL" id="GAK51634.1"/>
    </source>
</evidence>
<evidence type="ECO:0008006" key="4">
    <source>
        <dbReference type="Google" id="ProtNLM"/>
    </source>
</evidence>
<protein>
    <recommendedName>
        <fullName evidence="4">ApbE family lipoprotein</fullName>
    </recommendedName>
</protein>
<proteinExistence type="predicted"/>